<dbReference type="InterPro" id="IPR052516">
    <property type="entry name" value="N-heterocyclic_Hydroxylase"/>
</dbReference>
<dbReference type="InterPro" id="IPR046867">
    <property type="entry name" value="AldOxase/xan_DH_MoCoBD2"/>
</dbReference>
<dbReference type="PIRSF" id="PIRSF036389">
    <property type="entry name" value="IOR_B"/>
    <property type="match status" value="1"/>
</dbReference>
<dbReference type="GO" id="GO:0016491">
    <property type="term" value="F:oxidoreductase activity"/>
    <property type="evidence" value="ECO:0007669"/>
    <property type="project" value="InterPro"/>
</dbReference>
<evidence type="ECO:0000259" key="1">
    <source>
        <dbReference type="SMART" id="SM01008"/>
    </source>
</evidence>
<dbReference type="Pfam" id="PF02738">
    <property type="entry name" value="MoCoBD_1"/>
    <property type="match status" value="1"/>
</dbReference>
<sequence>MSSPLVRRIDTITKPLSRRRFIAAGGLLLAFAGQRHAYGDETLVGENNPHPFTTLGGLVRVDPGGLITLIVPNIEMGQGIFTTEAMMIAEELEVDLDAVRVVTALPQEVTDVAPEILQSLSTGGSRSVRKAWVPLRQAGACARLMLVAAAAKQWGVNPDTLIAQNSAVRDKAGTRHTPYGALAHAAARQRIPAHIALKSPSEWKLIGHTALRVDIPSKVNGTAVFGIDVRIPGMATAAVIGPPNWGATVHSFDATATKAIPGVLDVLHISTHVAVVATSYWAARKGLAVLKINWMKGSGPVVSSSDIRTILQDSAQSVSEIMALNDLGTDAALERGKHVESTYELPFLAHAPMEPLNATVHVRSNGCDVWVGTQVPTRARKAVSKVTGLPEDKIAIHNHMIGGSFGRRLSTDFIEQAVQFASHISRPVKFIWSREEDLRQDLFRPAYFDRIKASLGKDGLPRAWSHQITGQSVADRFTPGGLPDGKLDTDAVAGAVEIPYAIPHRRVSWVRAHTPAPVGWWRGVGPAHNVYVVESFMDELAATAKIDPIEYRLRLLGDNPRSVNVLKRAALESGWNAPLPENHGRGVALHNAFGSYCAIVTEVCILPEYAVKIRKVTAVVDCGVAINKNGITAQIEGGILFGFSAALHGKITIKNNAIEQSNFHDFGLMRMNESPEISTFIIDSHEDTGGIGEVGTTAAFASLGNALFSATGERHRSYPFQPSTKT</sequence>
<dbReference type="PANTHER" id="PTHR47495">
    <property type="entry name" value="ALDEHYDE DEHYDROGENASE"/>
    <property type="match status" value="1"/>
</dbReference>
<proteinExistence type="predicted"/>
<dbReference type="RefSeq" id="WP_062506920.1">
    <property type="nucleotide sequence ID" value="NZ_BAQZ01000032.1"/>
</dbReference>
<dbReference type="SUPFAM" id="SSF56003">
    <property type="entry name" value="Molybdenum cofactor-binding domain"/>
    <property type="match status" value="2"/>
</dbReference>
<dbReference type="STRING" id="586239.AD943_00260"/>
<dbReference type="Gene3D" id="3.30.365.10">
    <property type="entry name" value="Aldehyde oxidase/xanthine dehydrogenase, molybdopterin binding domain"/>
    <property type="match status" value="4"/>
</dbReference>
<dbReference type="InterPro" id="IPR012368">
    <property type="entry name" value="OxRdtase_Mopterin-bd_su_IorB"/>
</dbReference>
<keyword evidence="3" id="KW-1185">Reference proteome</keyword>
<feature type="domain" description="Aldehyde oxidase/xanthine dehydrogenase a/b hammerhead" evidence="1">
    <location>
        <begin position="220"/>
        <end position="298"/>
    </location>
</feature>
<dbReference type="AlphaFoldDB" id="A0A4Y3M504"/>
<gene>
    <name evidence="2" type="ORF">GRO01_00040</name>
</gene>
<dbReference type="PANTHER" id="PTHR47495:SF2">
    <property type="entry name" value="ALDEHYDE DEHYDROGENASE"/>
    <property type="match status" value="1"/>
</dbReference>
<evidence type="ECO:0000313" key="3">
    <source>
        <dbReference type="Proteomes" id="UP000320772"/>
    </source>
</evidence>
<dbReference type="InterPro" id="IPR037165">
    <property type="entry name" value="AldOxase/xan_DH_Mopterin-bd_sf"/>
</dbReference>
<accession>A0A4Y3M504</accession>
<dbReference type="Proteomes" id="UP000320772">
    <property type="component" value="Unassembled WGS sequence"/>
</dbReference>
<dbReference type="InterPro" id="IPR000674">
    <property type="entry name" value="Ald_Oxase/Xan_DH_a/b"/>
</dbReference>
<name>A0A4Y3M504_9PROT</name>
<protein>
    <submittedName>
        <fullName evidence="2">Aldehyde dehydrogenase</fullName>
    </submittedName>
</protein>
<evidence type="ECO:0000313" key="2">
    <source>
        <dbReference type="EMBL" id="GEB02428.1"/>
    </source>
</evidence>
<dbReference type="SMART" id="SM01008">
    <property type="entry name" value="Ald_Xan_dh_C"/>
    <property type="match status" value="1"/>
</dbReference>
<dbReference type="InterPro" id="IPR008274">
    <property type="entry name" value="AldOxase/xan_DH_MoCoBD1"/>
</dbReference>
<reference evidence="2 3" key="1">
    <citation type="submission" date="2019-06" db="EMBL/GenBank/DDBJ databases">
        <title>Whole genome shotgun sequence of Gluconobacter roseus NBRC 3990.</title>
        <authorList>
            <person name="Hosoyama A."/>
            <person name="Uohara A."/>
            <person name="Ohji S."/>
            <person name="Ichikawa N."/>
        </authorList>
    </citation>
    <scope>NUCLEOTIDE SEQUENCE [LARGE SCALE GENOMIC DNA]</scope>
    <source>
        <strain evidence="2 3">NBRC 3990</strain>
    </source>
</reference>
<dbReference type="Pfam" id="PF20256">
    <property type="entry name" value="MoCoBD_2"/>
    <property type="match status" value="2"/>
</dbReference>
<dbReference type="Gene3D" id="3.90.1170.50">
    <property type="entry name" value="Aldehyde oxidase/xanthine dehydrogenase, a/b hammerhead"/>
    <property type="match status" value="1"/>
</dbReference>
<organism evidence="2 3">
    <name type="scientific">Gluconobacter roseus NBRC 3990</name>
    <dbReference type="NCBI Taxonomy" id="1307950"/>
    <lineage>
        <taxon>Bacteria</taxon>
        <taxon>Pseudomonadati</taxon>
        <taxon>Pseudomonadota</taxon>
        <taxon>Alphaproteobacteria</taxon>
        <taxon>Acetobacterales</taxon>
        <taxon>Acetobacteraceae</taxon>
        <taxon>Gluconobacter</taxon>
    </lineage>
</organism>
<dbReference type="EMBL" id="BJLY01000001">
    <property type="protein sequence ID" value="GEB02428.1"/>
    <property type="molecule type" value="Genomic_DNA"/>
</dbReference>
<comment type="caution">
    <text evidence="2">The sequence shown here is derived from an EMBL/GenBank/DDBJ whole genome shotgun (WGS) entry which is preliminary data.</text>
</comment>